<evidence type="ECO:0000313" key="2">
    <source>
        <dbReference type="Proteomes" id="UP001200032"/>
    </source>
</evidence>
<reference evidence="1 2" key="1">
    <citation type="submission" date="2021-12" db="EMBL/GenBank/DDBJ databases">
        <title>A phylogenomic analysis of Limosilactobacillus reuteri reveals ancient and stable evolutionary relationships with rodents and birds and zoonotic transmission to humans.</title>
        <authorList>
            <person name="Li F."/>
            <person name="Li X."/>
            <person name="Cheng C."/>
            <person name="Tollenaar S."/>
            <person name="Zhang J.S."/>
            <person name="Simpson D."/>
            <person name="Tasseva G."/>
            <person name="Perez-Munoz M.E."/>
            <person name="Frese S."/>
            <person name="Gaenzle M.G."/>
            <person name="Walter J."/>
            <person name="Zheng J."/>
        </authorList>
    </citation>
    <scope>NUCLEOTIDE SEQUENCE [LARGE SCALE GENOMIC DNA]</scope>
    <source>
        <strain evidence="1 2">WF-AF5-A</strain>
    </source>
</reference>
<organism evidence="1 2">
    <name type="scientific">Limosilactobacillus balticus</name>
    <dbReference type="NCBI Taxonomy" id="2759747"/>
    <lineage>
        <taxon>Bacteria</taxon>
        <taxon>Bacillati</taxon>
        <taxon>Bacillota</taxon>
        <taxon>Bacilli</taxon>
        <taxon>Lactobacillales</taxon>
        <taxon>Lactobacillaceae</taxon>
        <taxon>Limosilactobacillus</taxon>
    </lineage>
</organism>
<name>A0ABS8REK5_9LACO</name>
<accession>A0ABS8REK5</accession>
<dbReference type="Proteomes" id="UP001200032">
    <property type="component" value="Unassembled WGS sequence"/>
</dbReference>
<gene>
    <name evidence="1" type="ORF">LTY59_07305</name>
</gene>
<protein>
    <recommendedName>
        <fullName evidence="3">Gram-positive cocci surface proteins LPxTG domain-containing protein</fullName>
    </recommendedName>
</protein>
<proteinExistence type="predicted"/>
<comment type="caution">
    <text evidence="1">The sequence shown here is derived from an EMBL/GenBank/DDBJ whole genome shotgun (WGS) entry which is preliminary data.</text>
</comment>
<evidence type="ECO:0008006" key="3">
    <source>
        <dbReference type="Google" id="ProtNLM"/>
    </source>
</evidence>
<keyword evidence="2" id="KW-1185">Reference proteome</keyword>
<sequence length="27" mass="2796">MSEILGLAALGLTGILVGGATKRRRKN</sequence>
<evidence type="ECO:0000313" key="1">
    <source>
        <dbReference type="EMBL" id="MCD7139024.1"/>
    </source>
</evidence>
<dbReference type="EMBL" id="JAJPDJ010000067">
    <property type="protein sequence ID" value="MCD7139024.1"/>
    <property type="molecule type" value="Genomic_DNA"/>
</dbReference>